<accession>A0ACC0M0W8</accession>
<dbReference type="Proteomes" id="UP001062846">
    <property type="component" value="Chromosome 10"/>
</dbReference>
<comment type="caution">
    <text evidence="1">The sequence shown here is derived from an EMBL/GenBank/DDBJ whole genome shotgun (WGS) entry which is preliminary data.</text>
</comment>
<keyword evidence="2" id="KW-1185">Reference proteome</keyword>
<evidence type="ECO:0000313" key="1">
    <source>
        <dbReference type="EMBL" id="KAI8534053.1"/>
    </source>
</evidence>
<sequence>MEILYASLLGIFIILVIYLFYNHKSSGNANLPPWKNWISDPVIGETLEFLYVGWKGHSDKFISDRIAKYFSNVFKTSLFGSPLENKDMVLDFPLAEHYTFLLACCSLKSVEDPNIVPMLKNALRFVLMGAFSVPIDLLGTPLNCAMKASFIQKELLVIIKQRKIEMAKGMASSTQDILSHMLSTSDDNGYWHIASIMKFPLSSLVESICDKIS</sequence>
<protein>
    <submittedName>
        <fullName evidence="1">Uncharacterized protein</fullName>
    </submittedName>
</protein>
<evidence type="ECO:0000313" key="2">
    <source>
        <dbReference type="Proteomes" id="UP001062846"/>
    </source>
</evidence>
<proteinExistence type="predicted"/>
<reference evidence="1" key="1">
    <citation type="submission" date="2022-02" db="EMBL/GenBank/DDBJ databases">
        <title>Plant Genome Project.</title>
        <authorList>
            <person name="Zhang R.-G."/>
        </authorList>
    </citation>
    <scope>NUCLEOTIDE SEQUENCE</scope>
    <source>
        <strain evidence="1">AT1</strain>
    </source>
</reference>
<gene>
    <name evidence="1" type="ORF">RHMOL_Rhmol10G0059000</name>
</gene>
<dbReference type="EMBL" id="CM046397">
    <property type="protein sequence ID" value="KAI8534053.1"/>
    <property type="molecule type" value="Genomic_DNA"/>
</dbReference>
<organism evidence="1 2">
    <name type="scientific">Rhododendron molle</name>
    <name type="common">Chinese azalea</name>
    <name type="synonym">Azalea mollis</name>
    <dbReference type="NCBI Taxonomy" id="49168"/>
    <lineage>
        <taxon>Eukaryota</taxon>
        <taxon>Viridiplantae</taxon>
        <taxon>Streptophyta</taxon>
        <taxon>Embryophyta</taxon>
        <taxon>Tracheophyta</taxon>
        <taxon>Spermatophyta</taxon>
        <taxon>Magnoliopsida</taxon>
        <taxon>eudicotyledons</taxon>
        <taxon>Gunneridae</taxon>
        <taxon>Pentapetalae</taxon>
        <taxon>asterids</taxon>
        <taxon>Ericales</taxon>
        <taxon>Ericaceae</taxon>
        <taxon>Ericoideae</taxon>
        <taxon>Rhodoreae</taxon>
        <taxon>Rhododendron</taxon>
    </lineage>
</organism>
<name>A0ACC0M0W8_RHOML</name>